<feature type="compositionally biased region" description="Polar residues" evidence="1">
    <location>
        <begin position="114"/>
        <end position="128"/>
    </location>
</feature>
<feature type="compositionally biased region" description="Polar residues" evidence="1">
    <location>
        <begin position="222"/>
        <end position="255"/>
    </location>
</feature>
<dbReference type="EMBL" id="CDPU01000347">
    <property type="protein sequence ID" value="CEO58118.1"/>
    <property type="molecule type" value="Genomic_DNA"/>
</dbReference>
<feature type="compositionally biased region" description="Low complexity" evidence="1">
    <location>
        <begin position="180"/>
        <end position="191"/>
    </location>
</feature>
<gene>
    <name evidence="2" type="ORF">BN869_000013891_1</name>
    <name evidence="3" type="ORF">BN869_000014176_1</name>
</gene>
<dbReference type="EMBL" id="CDPU01000161">
    <property type="protein sequence ID" value="CEO57833.1"/>
    <property type="molecule type" value="Genomic_DNA"/>
</dbReference>
<proteinExistence type="predicted"/>
<feature type="region of interest" description="Disordered" evidence="1">
    <location>
        <begin position="88"/>
        <end position="255"/>
    </location>
</feature>
<feature type="compositionally biased region" description="Polar residues" evidence="1">
    <location>
        <begin position="89"/>
        <end position="100"/>
    </location>
</feature>
<sequence>MSASSSSATGYGPPPGPRLVTAIPKAALRALEPRPDGRWVVENEFEGAFRFVYVMGEQEAVYYTLRPCSTEEEIRDNCKDFIYDMPPSAAQTGNPQQIPAHNSPAGTFPVGTFMPTTLAPQHQPTQVHGQFGHGVSIAGPPHYAVPQNIGGTSAPMPAHSHSGQSFGSPMDYTNAHPAVSGSSGQNSAQQSPMSVAPPPSATGNNWPMHGNFLPQMGENTEDTSPLTSPSQNSANGDGNWNQFFGNGFSNGYNPQ</sequence>
<name>A0A0B7KKF8_BIOOC</name>
<reference evidence="3" key="1">
    <citation type="submission" date="2015-01" db="EMBL/GenBank/DDBJ databases">
        <authorList>
            <person name="Durling Mikael"/>
        </authorList>
    </citation>
    <scope>NUCLEOTIDE SEQUENCE</scope>
</reference>
<evidence type="ECO:0000313" key="3">
    <source>
        <dbReference type="EMBL" id="CEO58118.1"/>
    </source>
</evidence>
<dbReference type="AlphaFoldDB" id="A0A0B7KKF8"/>
<evidence type="ECO:0000256" key="1">
    <source>
        <dbReference type="SAM" id="MobiDB-lite"/>
    </source>
</evidence>
<accession>A0A0B7KKF8</accession>
<protein>
    <submittedName>
        <fullName evidence="3">Uncharacterized protein</fullName>
    </submittedName>
</protein>
<evidence type="ECO:0000313" key="2">
    <source>
        <dbReference type="EMBL" id="CEO57833.1"/>
    </source>
</evidence>
<organism evidence="3">
    <name type="scientific">Bionectria ochroleuca</name>
    <name type="common">Gliocladium roseum</name>
    <dbReference type="NCBI Taxonomy" id="29856"/>
    <lineage>
        <taxon>Eukaryota</taxon>
        <taxon>Fungi</taxon>
        <taxon>Dikarya</taxon>
        <taxon>Ascomycota</taxon>
        <taxon>Pezizomycotina</taxon>
        <taxon>Sordariomycetes</taxon>
        <taxon>Hypocreomycetidae</taxon>
        <taxon>Hypocreales</taxon>
        <taxon>Bionectriaceae</taxon>
        <taxon>Clonostachys</taxon>
    </lineage>
</organism>